<keyword evidence="4" id="KW-1185">Reference proteome</keyword>
<evidence type="ECO:0000259" key="2">
    <source>
        <dbReference type="Pfam" id="PF13391"/>
    </source>
</evidence>
<comment type="caution">
    <text evidence="3">The sequence shown here is derived from an EMBL/GenBank/DDBJ whole genome shotgun (WGS) entry which is preliminary data.</text>
</comment>
<dbReference type="Pfam" id="PF13391">
    <property type="entry name" value="HNH_2"/>
    <property type="match status" value="1"/>
</dbReference>
<feature type="compositionally biased region" description="Low complexity" evidence="1">
    <location>
        <begin position="201"/>
        <end position="210"/>
    </location>
</feature>
<dbReference type="EMBL" id="JAPEUR010000512">
    <property type="protein sequence ID" value="KAJ4308593.1"/>
    <property type="molecule type" value="Genomic_DNA"/>
</dbReference>
<name>A0A9W8TCG6_9HYPO</name>
<organism evidence="3 4">
    <name type="scientific">Fusarium piperis</name>
    <dbReference type="NCBI Taxonomy" id="1435070"/>
    <lineage>
        <taxon>Eukaryota</taxon>
        <taxon>Fungi</taxon>
        <taxon>Dikarya</taxon>
        <taxon>Ascomycota</taxon>
        <taxon>Pezizomycotina</taxon>
        <taxon>Sordariomycetes</taxon>
        <taxon>Hypocreomycetidae</taxon>
        <taxon>Hypocreales</taxon>
        <taxon>Nectriaceae</taxon>
        <taxon>Fusarium</taxon>
        <taxon>Fusarium solani species complex</taxon>
    </lineage>
</organism>
<proteinExistence type="predicted"/>
<dbReference type="InterPro" id="IPR003615">
    <property type="entry name" value="HNH_nuc"/>
</dbReference>
<evidence type="ECO:0000256" key="1">
    <source>
        <dbReference type="SAM" id="MobiDB-lite"/>
    </source>
</evidence>
<feature type="region of interest" description="Disordered" evidence="1">
    <location>
        <begin position="166"/>
        <end position="244"/>
    </location>
</feature>
<evidence type="ECO:0000313" key="4">
    <source>
        <dbReference type="Proteomes" id="UP001140502"/>
    </source>
</evidence>
<reference evidence="3" key="1">
    <citation type="submission" date="2022-10" db="EMBL/GenBank/DDBJ databases">
        <title>Tapping the CABI collections for fungal endophytes: first genome assemblies for Collariella, Neodidymelliopsis, Ascochyta clinopodiicola, Didymella pomorum, Didymosphaeria variabile, Neocosmospora piperis and Neocucurbitaria cava.</title>
        <authorList>
            <person name="Hill R."/>
        </authorList>
    </citation>
    <scope>NUCLEOTIDE SEQUENCE</scope>
    <source>
        <strain evidence="3">IMI 366586</strain>
    </source>
</reference>
<dbReference type="Proteomes" id="UP001140502">
    <property type="component" value="Unassembled WGS sequence"/>
</dbReference>
<sequence length="244" mass="27465">MGTGYCRVPWDPQAISDERNMVVLRRDLHHPFDNRRITFIPKRFDNSETANIVTHVLLEQGSTELIDLYQNRLTQPLTGISAELLLARFAWTIFSDEIFPFLSGMHTYNVRILDPETGQYSGEQLQRPGIIGKLQLFDMPRSRGISPKRTNDQISQDGLGEEAGCLEDINGMSEPSDADSQPHGRRRKRSYDWHKSPGFLSSASSASSASRFAHDLHETSTQESSATEVVSDKAMSQTPRPNQT</sequence>
<gene>
    <name evidence="3" type="ORF">N0V84_012002</name>
</gene>
<dbReference type="AlphaFoldDB" id="A0A9W8TCG6"/>
<dbReference type="OrthoDB" id="2142759at2759"/>
<feature type="domain" description="HNH nuclease" evidence="2">
    <location>
        <begin position="9"/>
        <end position="39"/>
    </location>
</feature>
<feature type="compositionally biased region" description="Polar residues" evidence="1">
    <location>
        <begin position="221"/>
        <end position="244"/>
    </location>
</feature>
<accession>A0A9W8TCG6</accession>
<evidence type="ECO:0000313" key="3">
    <source>
        <dbReference type="EMBL" id="KAJ4308593.1"/>
    </source>
</evidence>
<protein>
    <recommendedName>
        <fullName evidence="2">HNH nuclease domain-containing protein</fullName>
    </recommendedName>
</protein>